<evidence type="ECO:0000313" key="1">
    <source>
        <dbReference type="EMBL" id="SEC75857.1"/>
    </source>
</evidence>
<keyword evidence="2" id="KW-1185">Reference proteome</keyword>
<gene>
    <name evidence="1" type="ORF">SAMN04489727_4972</name>
</gene>
<dbReference type="RefSeq" id="WP_091311374.1">
    <property type="nucleotide sequence ID" value="NZ_FNSO01000004.1"/>
</dbReference>
<reference evidence="2" key="1">
    <citation type="submission" date="2016-10" db="EMBL/GenBank/DDBJ databases">
        <authorList>
            <person name="Varghese N."/>
            <person name="Submissions S."/>
        </authorList>
    </citation>
    <scope>NUCLEOTIDE SEQUENCE [LARGE SCALE GENOMIC DNA]</scope>
    <source>
        <strain evidence="2">DSM 44544</strain>
    </source>
</reference>
<dbReference type="Proteomes" id="UP000199622">
    <property type="component" value="Unassembled WGS sequence"/>
</dbReference>
<sequence length="93" mass="9563">MNKIESAATLASGELQPLRLEAEVAMPTLSTCWLVAAAGVIGGAAGYYYGHVNCKNHGCVQETPEVLAGLGDLRDMSSGGMVALRTAAARAAR</sequence>
<organism evidence="1 2">
    <name type="scientific">Amycolatopsis tolypomycina</name>
    <dbReference type="NCBI Taxonomy" id="208445"/>
    <lineage>
        <taxon>Bacteria</taxon>
        <taxon>Bacillati</taxon>
        <taxon>Actinomycetota</taxon>
        <taxon>Actinomycetes</taxon>
        <taxon>Pseudonocardiales</taxon>
        <taxon>Pseudonocardiaceae</taxon>
        <taxon>Amycolatopsis</taxon>
    </lineage>
</organism>
<protein>
    <submittedName>
        <fullName evidence="1">Uncharacterized protein</fullName>
    </submittedName>
</protein>
<name>A0A1H4V4H6_9PSEU</name>
<dbReference type="AlphaFoldDB" id="A0A1H4V4H6"/>
<dbReference type="EMBL" id="FNSO01000004">
    <property type="protein sequence ID" value="SEC75857.1"/>
    <property type="molecule type" value="Genomic_DNA"/>
</dbReference>
<evidence type="ECO:0000313" key="2">
    <source>
        <dbReference type="Proteomes" id="UP000199622"/>
    </source>
</evidence>
<proteinExistence type="predicted"/>
<accession>A0A1H4V4H6</accession>